<dbReference type="RefSeq" id="WP_259124767.1">
    <property type="nucleotide sequence ID" value="NZ_JANUAE010000028.1"/>
</dbReference>
<evidence type="ECO:0000313" key="3">
    <source>
        <dbReference type="Proteomes" id="UP001155057"/>
    </source>
</evidence>
<protein>
    <submittedName>
        <fullName evidence="2">HicB family RNase H-like nuclease</fullName>
    </submittedName>
</protein>
<evidence type="ECO:0000313" key="2">
    <source>
        <dbReference type="EMBL" id="MCS3712120.1"/>
    </source>
</evidence>
<gene>
    <name evidence="2" type="ORF">GGP61_003758</name>
</gene>
<feature type="region of interest" description="Disordered" evidence="1">
    <location>
        <begin position="1"/>
        <end position="42"/>
    </location>
</feature>
<dbReference type="SUPFAM" id="SSF47598">
    <property type="entry name" value="Ribbon-helix-helix"/>
    <property type="match status" value="1"/>
</dbReference>
<reference evidence="2" key="1">
    <citation type="submission" date="2022-08" db="EMBL/GenBank/DDBJ databases">
        <title>Genomic Encyclopedia of Type Strains, Phase V (KMG-V): Genome sequencing to study the core and pangenomes of soil and plant-associated prokaryotes.</title>
        <authorList>
            <person name="Whitman W."/>
        </authorList>
    </citation>
    <scope>NUCLEOTIDE SEQUENCE</scope>
    <source>
        <strain evidence="2">SP3049</strain>
    </source>
</reference>
<dbReference type="AlphaFoldDB" id="A0A9X2TGX7"/>
<dbReference type="Gene3D" id="1.10.1220.10">
    <property type="entry name" value="Met repressor-like"/>
    <property type="match status" value="1"/>
</dbReference>
<dbReference type="EMBL" id="JANUAE010000028">
    <property type="protein sequence ID" value="MCS3712120.1"/>
    <property type="molecule type" value="Genomic_DNA"/>
</dbReference>
<dbReference type="InterPro" id="IPR010985">
    <property type="entry name" value="Ribbon_hlx_hlx"/>
</dbReference>
<sequence>MSDNPFTDDLGKGKNTTASDTAEEATRAASEGEDVEEAQLNVRLPKPLHEAFRRQAKNNAQQMSALVRNWIREYVRKDE</sequence>
<proteinExistence type="predicted"/>
<evidence type="ECO:0000256" key="1">
    <source>
        <dbReference type="SAM" id="MobiDB-lite"/>
    </source>
</evidence>
<dbReference type="GO" id="GO:0006355">
    <property type="term" value="P:regulation of DNA-templated transcription"/>
    <property type="evidence" value="ECO:0007669"/>
    <property type="project" value="InterPro"/>
</dbReference>
<accession>A0A9X2TGX7</accession>
<dbReference type="InterPro" id="IPR013321">
    <property type="entry name" value="Arc_rbn_hlx_hlx"/>
</dbReference>
<name>A0A9X2TGX7_9BACT</name>
<organism evidence="2 3">
    <name type="scientific">Salinibacter ruber</name>
    <dbReference type="NCBI Taxonomy" id="146919"/>
    <lineage>
        <taxon>Bacteria</taxon>
        <taxon>Pseudomonadati</taxon>
        <taxon>Rhodothermota</taxon>
        <taxon>Rhodothermia</taxon>
        <taxon>Rhodothermales</taxon>
        <taxon>Salinibacteraceae</taxon>
        <taxon>Salinibacter</taxon>
    </lineage>
</organism>
<dbReference type="Proteomes" id="UP001155057">
    <property type="component" value="Unassembled WGS sequence"/>
</dbReference>
<comment type="caution">
    <text evidence="2">The sequence shown here is derived from an EMBL/GenBank/DDBJ whole genome shotgun (WGS) entry which is preliminary data.</text>
</comment>